<organism evidence="2 3">
    <name type="scientific">Planoprotostelium fungivorum</name>
    <dbReference type="NCBI Taxonomy" id="1890364"/>
    <lineage>
        <taxon>Eukaryota</taxon>
        <taxon>Amoebozoa</taxon>
        <taxon>Evosea</taxon>
        <taxon>Variosea</taxon>
        <taxon>Cavosteliida</taxon>
        <taxon>Cavosteliaceae</taxon>
        <taxon>Planoprotostelium</taxon>
    </lineage>
</organism>
<protein>
    <submittedName>
        <fullName evidence="2">Uncharacterized protein</fullName>
    </submittedName>
</protein>
<evidence type="ECO:0000256" key="1">
    <source>
        <dbReference type="SAM" id="MobiDB-lite"/>
    </source>
</evidence>
<feature type="compositionally biased region" description="Polar residues" evidence="1">
    <location>
        <begin position="1"/>
        <end position="19"/>
    </location>
</feature>
<dbReference type="AlphaFoldDB" id="A0A2P6NMN5"/>
<comment type="caution">
    <text evidence="2">The sequence shown here is derived from an EMBL/GenBank/DDBJ whole genome shotgun (WGS) entry which is preliminary data.</text>
</comment>
<dbReference type="InParanoid" id="A0A2P6NMN5"/>
<dbReference type="Proteomes" id="UP000241769">
    <property type="component" value="Unassembled WGS sequence"/>
</dbReference>
<proteinExistence type="predicted"/>
<evidence type="ECO:0000313" key="2">
    <source>
        <dbReference type="EMBL" id="PRP85182.1"/>
    </source>
</evidence>
<accession>A0A2P6NMN5</accession>
<reference evidence="2 3" key="1">
    <citation type="journal article" date="2018" name="Genome Biol. Evol.">
        <title>Multiple Roots of Fruiting Body Formation in Amoebozoa.</title>
        <authorList>
            <person name="Hillmann F."/>
            <person name="Forbes G."/>
            <person name="Novohradska S."/>
            <person name="Ferling I."/>
            <person name="Riege K."/>
            <person name="Groth M."/>
            <person name="Westermann M."/>
            <person name="Marz M."/>
            <person name="Spaller T."/>
            <person name="Winckler T."/>
            <person name="Schaap P."/>
            <person name="Glockner G."/>
        </authorList>
    </citation>
    <scope>NUCLEOTIDE SEQUENCE [LARGE SCALE GENOMIC DNA]</scope>
    <source>
        <strain evidence="2 3">Jena</strain>
    </source>
</reference>
<keyword evidence="3" id="KW-1185">Reference proteome</keyword>
<gene>
    <name evidence="2" type="ORF">PROFUN_07129</name>
</gene>
<name>A0A2P6NMN5_9EUKA</name>
<sequence length="200" mass="23600">MSFSEIAQPPRWTQNNQQQRQEKSMRNFCVPDETLRPSEKRARKDVEKKMELQRNHMMNDSVERLRSTLKSRGVPEKCPSIGKQFVKMILPTRSSDPISVEIIDLEGGSFIFIVYFHAQALETILVGKSPCTLMPQRTDYPDDFDFYRYIRDQRAYLFEKKNGEYVDHRSIANEDIEVLMKKSEVEASKNTRKTERKRRS</sequence>
<feature type="region of interest" description="Disordered" evidence="1">
    <location>
        <begin position="1"/>
        <end position="25"/>
    </location>
</feature>
<dbReference type="EMBL" id="MDYQ01000049">
    <property type="protein sequence ID" value="PRP85182.1"/>
    <property type="molecule type" value="Genomic_DNA"/>
</dbReference>
<evidence type="ECO:0000313" key="3">
    <source>
        <dbReference type="Proteomes" id="UP000241769"/>
    </source>
</evidence>